<dbReference type="InterPro" id="IPR035958">
    <property type="entry name" value="SecB-like_sf"/>
</dbReference>
<evidence type="ECO:0000313" key="1">
    <source>
        <dbReference type="EMBL" id="VED67057.1"/>
    </source>
</evidence>
<sequence length="145" mass="16521">MSIDSELILKNVRVKSLNYSINEAIDLSEIKDVDILISPTPKLAKDDIHSGVVELSVELFDEFYIENNKPFHIEIVVQGMFTDSDQTSNMNVFEKYFPNMISILYPYVRSYISATTGMFGIQNVQIPAINVYDLMTNLSKSNNKK</sequence>
<accession>A0A447Z410</accession>
<dbReference type="RefSeq" id="WP_126404110.1">
    <property type="nucleotide sequence ID" value="NZ_LR134266.1"/>
</dbReference>
<name>A0A447Z410_9STRE</name>
<dbReference type="AlphaFoldDB" id="A0A447Z410"/>
<dbReference type="SUPFAM" id="SSF54611">
    <property type="entry name" value="SecB-like"/>
    <property type="match status" value="1"/>
</dbReference>
<dbReference type="EMBL" id="LR134266">
    <property type="protein sequence ID" value="VED67057.1"/>
    <property type="molecule type" value="Genomic_DNA"/>
</dbReference>
<organism evidence="1 2">
    <name type="scientific">Streptococcus viridans</name>
    <dbReference type="NCBI Taxonomy" id="78535"/>
    <lineage>
        <taxon>Bacteria</taxon>
        <taxon>Bacillati</taxon>
        <taxon>Bacillota</taxon>
        <taxon>Bacilli</taxon>
        <taxon>Lactobacillales</taxon>
        <taxon>Streptococcaceae</taxon>
        <taxon>Streptococcus</taxon>
    </lineage>
</organism>
<gene>
    <name evidence="1" type="ORF">NCTC3166_00872</name>
</gene>
<dbReference type="KEGG" id="svf:NCTC3166_00872"/>
<dbReference type="Proteomes" id="UP000270025">
    <property type="component" value="Chromosome"/>
</dbReference>
<dbReference type="Gene3D" id="3.10.420.10">
    <property type="entry name" value="SecB-like"/>
    <property type="match status" value="1"/>
</dbReference>
<reference evidence="1 2" key="1">
    <citation type="submission" date="2018-12" db="EMBL/GenBank/DDBJ databases">
        <authorList>
            <consortium name="Pathogen Informatics"/>
        </authorList>
    </citation>
    <scope>NUCLEOTIDE SEQUENCE [LARGE SCALE GENOMIC DNA]</scope>
    <source>
        <strain evidence="1 2">NCTC3166</strain>
    </source>
</reference>
<keyword evidence="2" id="KW-1185">Reference proteome</keyword>
<protein>
    <submittedName>
        <fullName evidence="1">Preprotein translocase subunit SecB</fullName>
    </submittedName>
</protein>
<evidence type="ECO:0000313" key="2">
    <source>
        <dbReference type="Proteomes" id="UP000270025"/>
    </source>
</evidence>
<proteinExistence type="predicted"/>